<feature type="region of interest" description="Disordered" evidence="2">
    <location>
        <begin position="1"/>
        <end position="28"/>
    </location>
</feature>
<dbReference type="InterPro" id="IPR041694">
    <property type="entry name" value="ADH_N_2"/>
</dbReference>
<keyword evidence="1" id="KW-0560">Oxidoreductase</keyword>
<dbReference type="Pfam" id="PF00107">
    <property type="entry name" value="ADH_zinc_N"/>
    <property type="match status" value="1"/>
</dbReference>
<protein>
    <submittedName>
        <fullName evidence="4">NADP-dependent oxidoreductase</fullName>
    </submittedName>
</protein>
<organism evidence="4 5">
    <name type="scientific">Amycolatopsis rhizosphaerae</name>
    <dbReference type="NCBI Taxonomy" id="2053003"/>
    <lineage>
        <taxon>Bacteria</taxon>
        <taxon>Bacillati</taxon>
        <taxon>Actinomycetota</taxon>
        <taxon>Actinomycetes</taxon>
        <taxon>Pseudonocardiales</taxon>
        <taxon>Pseudonocardiaceae</taxon>
        <taxon>Amycolatopsis</taxon>
    </lineage>
</organism>
<dbReference type="SUPFAM" id="SSF51735">
    <property type="entry name" value="NAD(P)-binding Rossmann-fold domains"/>
    <property type="match status" value="1"/>
</dbReference>
<evidence type="ECO:0000256" key="1">
    <source>
        <dbReference type="ARBA" id="ARBA00023002"/>
    </source>
</evidence>
<dbReference type="PANTHER" id="PTHR43205:SF7">
    <property type="entry name" value="PROSTAGLANDIN REDUCTASE 1"/>
    <property type="match status" value="1"/>
</dbReference>
<dbReference type="InterPro" id="IPR013149">
    <property type="entry name" value="ADH-like_C"/>
</dbReference>
<dbReference type="InterPro" id="IPR020843">
    <property type="entry name" value="ER"/>
</dbReference>
<dbReference type="SUPFAM" id="SSF50129">
    <property type="entry name" value="GroES-like"/>
    <property type="match status" value="1"/>
</dbReference>
<evidence type="ECO:0000259" key="3">
    <source>
        <dbReference type="SMART" id="SM00829"/>
    </source>
</evidence>
<dbReference type="InterPro" id="IPR036291">
    <property type="entry name" value="NAD(P)-bd_dom_sf"/>
</dbReference>
<proteinExistence type="predicted"/>
<sequence>MCGGRRPGSKAARDDDVGSSTVSTSTKVTEVRLASRPVGRPTLDDFSIAEVEVPGPGPGEILVRNVEMSVDPYMRGRMSAAKSYIAPFEVGKVMDGGAVGVVLESTVDGFEPGDHVLHGFGWRSHAVLPAKKAHKVDPEAAPLGAYLGVLGMPGLTAYSGLFRVAEFKEGDTVFVSGAAGAVGSVVGQLAKLRGAKRVIGSAGSAEKVRHLLDDLGFDAAFNYKDGPVAEQLKAAAPEGIDVYFDNVGGEHLEAAIASANVHARFTICGMISVYNATEPPAAPRNLAQVIGKRLTIKGHLVGDHYDLQSQFLAEVAPLVKQGRLRYEETVVEGLENAPQAFIDLLDGGNTGKMLVRL</sequence>
<dbReference type="GO" id="GO:0016628">
    <property type="term" value="F:oxidoreductase activity, acting on the CH-CH group of donors, NAD or NADP as acceptor"/>
    <property type="evidence" value="ECO:0007669"/>
    <property type="project" value="InterPro"/>
</dbReference>
<dbReference type="InterPro" id="IPR011032">
    <property type="entry name" value="GroES-like_sf"/>
</dbReference>
<evidence type="ECO:0000313" key="4">
    <source>
        <dbReference type="EMBL" id="TVT59082.1"/>
    </source>
</evidence>
<reference evidence="4 5" key="1">
    <citation type="submission" date="2019-07" db="EMBL/GenBank/DDBJ databases">
        <authorList>
            <person name="Duangmal K."/>
            <person name="Teo W.F.A."/>
        </authorList>
    </citation>
    <scope>NUCLEOTIDE SEQUENCE [LARGE SCALE GENOMIC DNA]</scope>
    <source>
        <strain evidence="4 5">TBRC 6029</strain>
    </source>
</reference>
<dbReference type="InterPro" id="IPR045010">
    <property type="entry name" value="MDR_fam"/>
</dbReference>
<reference evidence="4 5" key="2">
    <citation type="submission" date="2019-08" db="EMBL/GenBank/DDBJ databases">
        <title>Amycolatopsis acidicola sp. nov., isolated from peat swamp forest soil.</title>
        <authorList>
            <person name="Srisuk N."/>
        </authorList>
    </citation>
    <scope>NUCLEOTIDE SEQUENCE [LARGE SCALE GENOMIC DNA]</scope>
    <source>
        <strain evidence="4 5">TBRC 6029</strain>
    </source>
</reference>
<dbReference type="CDD" id="cd05288">
    <property type="entry name" value="PGDH"/>
    <property type="match status" value="1"/>
</dbReference>
<dbReference type="Pfam" id="PF16884">
    <property type="entry name" value="ADH_N_2"/>
    <property type="match status" value="1"/>
</dbReference>
<name>A0A558DDI3_9PSEU</name>
<dbReference type="PANTHER" id="PTHR43205">
    <property type="entry name" value="PROSTAGLANDIN REDUCTASE"/>
    <property type="match status" value="1"/>
</dbReference>
<feature type="compositionally biased region" description="Low complexity" evidence="2">
    <location>
        <begin position="18"/>
        <end position="28"/>
    </location>
</feature>
<comment type="caution">
    <text evidence="4">The sequence shown here is derived from an EMBL/GenBank/DDBJ whole genome shotgun (WGS) entry which is preliminary data.</text>
</comment>
<dbReference type="EMBL" id="VJWX01000033">
    <property type="protein sequence ID" value="TVT59082.1"/>
    <property type="molecule type" value="Genomic_DNA"/>
</dbReference>
<evidence type="ECO:0000256" key="2">
    <source>
        <dbReference type="SAM" id="MobiDB-lite"/>
    </source>
</evidence>
<gene>
    <name evidence="4" type="ORF">FNH05_05790</name>
</gene>
<dbReference type="OrthoDB" id="9805663at2"/>
<dbReference type="SMART" id="SM00829">
    <property type="entry name" value="PKS_ER"/>
    <property type="match status" value="1"/>
</dbReference>
<evidence type="ECO:0000313" key="5">
    <source>
        <dbReference type="Proteomes" id="UP000320011"/>
    </source>
</evidence>
<dbReference type="AlphaFoldDB" id="A0A558DDI3"/>
<dbReference type="Gene3D" id="3.40.50.720">
    <property type="entry name" value="NAD(P)-binding Rossmann-like Domain"/>
    <property type="match status" value="1"/>
</dbReference>
<dbReference type="FunFam" id="3.40.50.720:FF:000121">
    <property type="entry name" value="Prostaglandin reductase 2"/>
    <property type="match status" value="1"/>
</dbReference>
<dbReference type="Proteomes" id="UP000320011">
    <property type="component" value="Unassembled WGS sequence"/>
</dbReference>
<feature type="domain" description="Enoyl reductase (ER)" evidence="3">
    <location>
        <begin position="41"/>
        <end position="355"/>
    </location>
</feature>
<dbReference type="Gene3D" id="3.90.180.10">
    <property type="entry name" value="Medium-chain alcohol dehydrogenases, catalytic domain"/>
    <property type="match status" value="1"/>
</dbReference>
<accession>A0A558DDI3</accession>
<keyword evidence="5" id="KW-1185">Reference proteome</keyword>